<feature type="non-terminal residue" evidence="1">
    <location>
        <position position="1"/>
    </location>
</feature>
<gene>
    <name evidence="1" type="ORF">B1A_21772</name>
</gene>
<feature type="non-terminal residue" evidence="1">
    <location>
        <position position="173"/>
    </location>
</feature>
<reference evidence="1" key="2">
    <citation type="journal article" date="2014" name="ISME J.">
        <title>Microbial stratification in low pH oxic and suboxic macroscopic growths along an acid mine drainage.</title>
        <authorList>
            <person name="Mendez-Garcia C."/>
            <person name="Mesa V."/>
            <person name="Sprenger R.R."/>
            <person name="Richter M."/>
            <person name="Diez M.S."/>
            <person name="Solano J."/>
            <person name="Bargiela R."/>
            <person name="Golyshina O.V."/>
            <person name="Manteca A."/>
            <person name="Ramos J.L."/>
            <person name="Gallego J.R."/>
            <person name="Llorente I."/>
            <person name="Martins Dos Santos V.A."/>
            <person name="Jensen O.N."/>
            <person name="Pelaez A.I."/>
            <person name="Sanchez J."/>
            <person name="Ferrer M."/>
        </authorList>
    </citation>
    <scope>NUCLEOTIDE SEQUENCE</scope>
</reference>
<evidence type="ECO:0000313" key="1">
    <source>
        <dbReference type="EMBL" id="EQD26775.1"/>
    </source>
</evidence>
<evidence type="ECO:0008006" key="2">
    <source>
        <dbReference type="Google" id="ProtNLM"/>
    </source>
</evidence>
<proteinExistence type="predicted"/>
<organism evidence="1">
    <name type="scientific">mine drainage metagenome</name>
    <dbReference type="NCBI Taxonomy" id="410659"/>
    <lineage>
        <taxon>unclassified sequences</taxon>
        <taxon>metagenomes</taxon>
        <taxon>ecological metagenomes</taxon>
    </lineage>
</organism>
<protein>
    <recommendedName>
        <fullName evidence="2">Terminase large subunit gp17-like C-terminal domain-containing protein</fullName>
    </recommendedName>
</protein>
<dbReference type="EMBL" id="AUZX01016093">
    <property type="protein sequence ID" value="EQD26775.1"/>
    <property type="molecule type" value="Genomic_DNA"/>
</dbReference>
<dbReference type="AlphaFoldDB" id="T0ZAE6"/>
<name>T0ZAE6_9ZZZZ</name>
<comment type="caution">
    <text evidence="1">The sequence shown here is derived from an EMBL/GenBank/DDBJ whole genome shotgun (WGS) entry which is preliminary data.</text>
</comment>
<sequence>YEHVDPISRQPQRAPEQFRHLELNPGDNAANLSPEFLAELEAMPERYRRRFLEGRYVAEIDGALWTLELIEHQRIESAELPEMRRIVVAVDPSGCSGQEDTRSDEVGIVVAGLGIDNNGYLLADLSGRHSPERWGAIAVRAWRDWKADRIVGEKNFGGDMVRAVIHGADSSAP</sequence>
<reference evidence="1" key="1">
    <citation type="submission" date="2013-08" db="EMBL/GenBank/DDBJ databases">
        <authorList>
            <person name="Mendez C."/>
            <person name="Richter M."/>
            <person name="Ferrer M."/>
            <person name="Sanchez J."/>
        </authorList>
    </citation>
    <scope>NUCLEOTIDE SEQUENCE</scope>
</reference>
<accession>T0ZAE6</accession>